<gene>
    <name evidence="2" type="ORF">SAMN04487936_10445</name>
</gene>
<keyword evidence="3" id="KW-1185">Reference proteome</keyword>
<keyword evidence="1" id="KW-0175">Coiled coil</keyword>
<sequence>MEKDTILLQQKIIHFKSELAKYKEKVKDYQENYHYALLEKLKKENAKLLEEQNALKKDRNVTSQELNKRIQGLEEQLAKAVKLKEEQVHETKLWKEKANQYQENYQDASQRVIVLRKESSYLQDQLKQKQEELKTRDGELQNLQQQSNKKAAEYQSCIHEYEEESVSLKSLINELEATIKEYKTIKQEQETQLEYINEGKKQLEQKNEELYQNVQRLKKLLSEAEEESNEQKALQTETIKNANEEINQLKQRNQKLTNTLDEWKEKQLTFQKQEKAWSEEKKALEQKQEDLKEEVKEKVNSLTILQETNEQLKRQNEKILGIYSEGDVEGESGDLLALLDQQMKNILGQTFEYEEQLDSKMVFMKTLEEKIEQLGEEILLIEKNGEDDSISDE</sequence>
<organism evidence="2 3">
    <name type="scientific">Halobacillus dabanensis</name>
    <dbReference type="NCBI Taxonomy" id="240302"/>
    <lineage>
        <taxon>Bacteria</taxon>
        <taxon>Bacillati</taxon>
        <taxon>Bacillota</taxon>
        <taxon>Bacilli</taxon>
        <taxon>Bacillales</taxon>
        <taxon>Bacillaceae</taxon>
        <taxon>Halobacillus</taxon>
    </lineage>
</organism>
<dbReference type="Proteomes" id="UP000183557">
    <property type="component" value="Unassembled WGS sequence"/>
</dbReference>
<dbReference type="AlphaFoldDB" id="A0A1I3TVG0"/>
<feature type="coiled-coil region" evidence="1">
    <location>
        <begin position="12"/>
        <end position="315"/>
    </location>
</feature>
<reference evidence="3" key="1">
    <citation type="submission" date="2016-10" db="EMBL/GenBank/DDBJ databases">
        <authorList>
            <person name="Varghese N."/>
            <person name="Submissions S."/>
        </authorList>
    </citation>
    <scope>NUCLEOTIDE SEQUENCE [LARGE SCALE GENOMIC DNA]</scope>
    <source>
        <strain evidence="3">CGMCC 1.3704</strain>
    </source>
</reference>
<evidence type="ECO:0000313" key="3">
    <source>
        <dbReference type="Proteomes" id="UP000183557"/>
    </source>
</evidence>
<evidence type="ECO:0000256" key="1">
    <source>
        <dbReference type="SAM" id="Coils"/>
    </source>
</evidence>
<evidence type="ECO:0000313" key="2">
    <source>
        <dbReference type="EMBL" id="SFJ75244.1"/>
    </source>
</evidence>
<proteinExistence type="predicted"/>
<dbReference type="EMBL" id="FOSB01000004">
    <property type="protein sequence ID" value="SFJ75244.1"/>
    <property type="molecule type" value="Genomic_DNA"/>
</dbReference>
<dbReference type="RefSeq" id="WP_075036047.1">
    <property type="nucleotide sequence ID" value="NZ_FOSB01000004.1"/>
</dbReference>
<accession>A0A1I3TVG0</accession>
<dbReference type="OrthoDB" id="2456765at2"/>
<name>A0A1I3TVG0_HALDA</name>
<protein>
    <submittedName>
        <fullName evidence="2">Uncharacterized protein</fullName>
    </submittedName>
</protein>